<dbReference type="AlphaFoldDB" id="I1XLS1"/>
<reference evidence="1 2" key="1">
    <citation type="journal article" date="2012" name="J. Bacteriol.">
        <title>Complete genome sequences of Methylophaga sp. strain JAM1 and Methylophaga sp. strain JAM7.</title>
        <authorList>
            <person name="Villeneuve C."/>
            <person name="Martineau C."/>
            <person name="Mauffrey F."/>
            <person name="Villemur R."/>
        </authorList>
    </citation>
    <scope>NUCLEOTIDE SEQUENCE [LARGE SCALE GENOMIC DNA]</scope>
    <source>
        <strain evidence="1 2">JAM1</strain>
    </source>
</reference>
<sequence length="157" mass="17674">MKQNDNHTGNVVLIRGACLWILMALLLAWSLVGIYNQIGFLETLFPGKPMRVLQAHIDFLLMSALILGFYAARIGLPWHVRWAMVTGAFTNSSLFLLYAMFPVLDPLSETYIPVGIWFTAFNIYLYSSLLITSYGFGKAAVIIFRTTLEDESCAKKL</sequence>
<keyword evidence="2" id="KW-1185">Reference proteome</keyword>
<organism evidence="1 2">
    <name type="scientific">Methylophaga nitratireducenticrescens</name>
    <dbReference type="NCBI Taxonomy" id="754476"/>
    <lineage>
        <taxon>Bacteria</taxon>
        <taxon>Pseudomonadati</taxon>
        <taxon>Pseudomonadota</taxon>
        <taxon>Gammaproteobacteria</taxon>
        <taxon>Thiotrichales</taxon>
        <taxon>Piscirickettsiaceae</taxon>
        <taxon>Methylophaga</taxon>
    </lineage>
</organism>
<dbReference type="KEGG" id="mej:Q7A_2547"/>
<dbReference type="OrthoDB" id="8536790at2"/>
<name>I1XLS1_METNJ</name>
<accession>I1XLS1</accession>
<dbReference type="eggNOG" id="ENOG50305WS">
    <property type="taxonomic scope" value="Bacteria"/>
</dbReference>
<protein>
    <submittedName>
        <fullName evidence="1">Uncharacterized protein</fullName>
    </submittedName>
</protein>
<proteinExistence type="predicted"/>
<dbReference type="PATRIC" id="fig|754476.3.peg.2501"/>
<evidence type="ECO:0000313" key="1">
    <source>
        <dbReference type="EMBL" id="AFI85340.1"/>
    </source>
</evidence>
<dbReference type="RefSeq" id="WP_014707702.1">
    <property type="nucleotide sequence ID" value="NC_017857.3"/>
</dbReference>
<dbReference type="EMBL" id="CP003390">
    <property type="protein sequence ID" value="AFI85340.1"/>
    <property type="molecule type" value="Genomic_DNA"/>
</dbReference>
<evidence type="ECO:0000313" key="2">
    <source>
        <dbReference type="Proteomes" id="UP000009144"/>
    </source>
</evidence>
<reference evidence="1 2" key="2">
    <citation type="journal article" date="2013" name="Int. J. Syst. Evol. Microbiol.">
        <title>Methylophaga nitratireducenticrescens sp. nov. and Methylophaga frappieri sp. nov., isolated from the biofilm of the methanol-fed denitrification system treating the seawater at the Montreal Biodome.</title>
        <authorList>
            <person name="Villeneuve C."/>
            <person name="Martineau C."/>
            <person name="Mauffrey F."/>
            <person name="Villemur R."/>
        </authorList>
    </citation>
    <scope>NUCLEOTIDE SEQUENCE [LARGE SCALE GENOMIC DNA]</scope>
    <source>
        <strain evidence="1 2">JAM1</strain>
    </source>
</reference>
<dbReference type="Proteomes" id="UP000009144">
    <property type="component" value="Chromosome"/>
</dbReference>
<dbReference type="HOGENOM" id="CLU_1784616_0_0_6"/>
<gene>
    <name evidence="1" type="ordered locus">Q7A_2547</name>
</gene>